<gene>
    <name evidence="2" type="ORF">NIES30_15955</name>
</gene>
<dbReference type="AlphaFoldDB" id="A0A1U7J350"/>
<dbReference type="Pfam" id="PF22735">
    <property type="entry name" value="NNH3"/>
    <property type="match status" value="1"/>
</dbReference>
<comment type="caution">
    <text evidence="2">The sequence shown here is derived from an EMBL/GenBank/DDBJ whole genome shotgun (WGS) entry which is preliminary data.</text>
</comment>
<dbReference type="InterPro" id="IPR054568">
    <property type="entry name" value="NNH3"/>
</dbReference>
<organism evidence="2 3">
    <name type="scientific">Phormidium tenue NIES-30</name>
    <dbReference type="NCBI Taxonomy" id="549789"/>
    <lineage>
        <taxon>Bacteria</taxon>
        <taxon>Bacillati</taxon>
        <taxon>Cyanobacteriota</taxon>
        <taxon>Cyanophyceae</taxon>
        <taxon>Oscillatoriophycideae</taxon>
        <taxon>Oscillatoriales</taxon>
        <taxon>Oscillatoriaceae</taxon>
        <taxon>Phormidium</taxon>
    </lineage>
</organism>
<protein>
    <recommendedName>
        <fullName evidence="1">NACHT N-terminal Helical domain-containing protein</fullName>
    </recommendedName>
</protein>
<dbReference type="Proteomes" id="UP000185557">
    <property type="component" value="Unassembled WGS sequence"/>
</dbReference>
<dbReference type="STRING" id="549789.NIES30_15955"/>
<name>A0A1U7J350_9CYAN</name>
<feature type="domain" description="NACHT N-terminal Helical" evidence="1">
    <location>
        <begin position="50"/>
        <end position="217"/>
    </location>
</feature>
<evidence type="ECO:0000259" key="1">
    <source>
        <dbReference type="Pfam" id="PF22735"/>
    </source>
</evidence>
<dbReference type="RefSeq" id="WP_073609422.1">
    <property type="nucleotide sequence ID" value="NZ_MRCG01000012.1"/>
</dbReference>
<sequence>MATRLWNFLTTDPDLAALESVDRVADAADAVLGLAEALKEDNPNLGRVAALVSQLDSLLAAINAPLGKLIGATLPFVSISTGLLRVYGETAKKEPTLAQAVALMSQAAYLESLREFVKQHPKIEQWLIAKDSTPQARTITLPVKALGIFELTDQEARLATLHFQQSALAGAFNSALQARLVQLGTTPEQADRITQVVAKNTNRHMKTAIAAAGDSLKHQLEGDRL</sequence>
<accession>A0A1U7J350</accession>
<evidence type="ECO:0000313" key="2">
    <source>
        <dbReference type="EMBL" id="OKH46591.1"/>
    </source>
</evidence>
<evidence type="ECO:0000313" key="3">
    <source>
        <dbReference type="Proteomes" id="UP000185557"/>
    </source>
</evidence>
<reference evidence="2 3" key="1">
    <citation type="submission" date="2016-11" db="EMBL/GenBank/DDBJ databases">
        <title>Draft Genome Sequences of Nine Cyanobacterial Strains from Diverse Habitats.</title>
        <authorList>
            <person name="Zhu T."/>
            <person name="Hou S."/>
            <person name="Lu X."/>
            <person name="Hess W.R."/>
        </authorList>
    </citation>
    <scope>NUCLEOTIDE SEQUENCE [LARGE SCALE GENOMIC DNA]</scope>
    <source>
        <strain evidence="2 3">NIES-30</strain>
    </source>
</reference>
<proteinExistence type="predicted"/>
<keyword evidence="3" id="KW-1185">Reference proteome</keyword>
<dbReference type="OrthoDB" id="473122at2"/>
<dbReference type="EMBL" id="MRCG01000012">
    <property type="protein sequence ID" value="OKH46591.1"/>
    <property type="molecule type" value="Genomic_DNA"/>
</dbReference>